<keyword evidence="4" id="KW-1185">Reference proteome</keyword>
<dbReference type="Proteomes" id="UP001499854">
    <property type="component" value="Unassembled WGS sequence"/>
</dbReference>
<organism evidence="3 4">
    <name type="scientific">Catenulispora subtropica</name>
    <dbReference type="NCBI Taxonomy" id="450798"/>
    <lineage>
        <taxon>Bacteria</taxon>
        <taxon>Bacillati</taxon>
        <taxon>Actinomycetota</taxon>
        <taxon>Actinomycetes</taxon>
        <taxon>Catenulisporales</taxon>
        <taxon>Catenulisporaceae</taxon>
        <taxon>Catenulispora</taxon>
    </lineage>
</organism>
<gene>
    <name evidence="3" type="ORF">GCM10009838_59030</name>
</gene>
<evidence type="ECO:0000259" key="2">
    <source>
        <dbReference type="Pfam" id="PF06863"/>
    </source>
</evidence>
<dbReference type="RefSeq" id="WP_344660412.1">
    <property type="nucleotide sequence ID" value="NZ_BAAAQM010000040.1"/>
</dbReference>
<feature type="domain" description="DUF1254" evidence="2">
    <location>
        <begin position="95"/>
        <end position="205"/>
    </location>
</feature>
<dbReference type="Gene3D" id="2.60.40.1610">
    <property type="entry name" value="Domain of unknown function DUF1254"/>
    <property type="match status" value="1"/>
</dbReference>
<accession>A0ABN2SKN8</accession>
<dbReference type="SUPFAM" id="SSF160935">
    <property type="entry name" value="VPA0735-like"/>
    <property type="match status" value="1"/>
</dbReference>
<evidence type="ECO:0000259" key="1">
    <source>
        <dbReference type="Pfam" id="PF06742"/>
    </source>
</evidence>
<name>A0ABN2SKN8_9ACTN</name>
<dbReference type="EMBL" id="BAAAQM010000040">
    <property type="protein sequence ID" value="GAA1988383.1"/>
    <property type="molecule type" value="Genomic_DNA"/>
</dbReference>
<dbReference type="PANTHER" id="PTHR36509">
    <property type="entry name" value="BLL3101 PROTEIN"/>
    <property type="match status" value="1"/>
</dbReference>
<feature type="domain" description="DUF1214" evidence="1">
    <location>
        <begin position="355"/>
        <end position="460"/>
    </location>
</feature>
<dbReference type="Gene3D" id="1.10.3360.10">
    <property type="entry name" value="VPA0735-like domain"/>
    <property type="match status" value="1"/>
</dbReference>
<reference evidence="3 4" key="1">
    <citation type="journal article" date="2019" name="Int. J. Syst. Evol. Microbiol.">
        <title>The Global Catalogue of Microorganisms (GCM) 10K type strain sequencing project: providing services to taxonomists for standard genome sequencing and annotation.</title>
        <authorList>
            <consortium name="The Broad Institute Genomics Platform"/>
            <consortium name="The Broad Institute Genome Sequencing Center for Infectious Disease"/>
            <person name="Wu L."/>
            <person name="Ma J."/>
        </authorList>
    </citation>
    <scope>NUCLEOTIDE SEQUENCE [LARGE SCALE GENOMIC DNA]</scope>
    <source>
        <strain evidence="3 4">JCM 16013</strain>
    </source>
</reference>
<dbReference type="Pfam" id="PF06742">
    <property type="entry name" value="DUF1214"/>
    <property type="match status" value="1"/>
</dbReference>
<dbReference type="InterPro" id="IPR010621">
    <property type="entry name" value="DUF1214"/>
</dbReference>
<evidence type="ECO:0000313" key="4">
    <source>
        <dbReference type="Proteomes" id="UP001499854"/>
    </source>
</evidence>
<comment type="caution">
    <text evidence="3">The sequence shown here is derived from an EMBL/GenBank/DDBJ whole genome shotgun (WGS) entry which is preliminary data.</text>
</comment>
<dbReference type="PANTHER" id="PTHR36509:SF3">
    <property type="entry name" value="SIGNAL PEPTIDE PROTEIN"/>
    <property type="match status" value="1"/>
</dbReference>
<proteinExistence type="predicted"/>
<dbReference type="Gene3D" id="2.60.120.600">
    <property type="entry name" value="Domain of unknown function DUF1214, C-terminal domain"/>
    <property type="match status" value="1"/>
</dbReference>
<dbReference type="InterPro" id="IPR037049">
    <property type="entry name" value="DUF1214_C_sf"/>
</dbReference>
<protein>
    <submittedName>
        <fullName evidence="3">DUF1254 domain-containing protein</fullName>
    </submittedName>
</protein>
<dbReference type="InterPro" id="IPR010679">
    <property type="entry name" value="DUF1254"/>
</dbReference>
<dbReference type="Pfam" id="PF06863">
    <property type="entry name" value="DUF1254"/>
    <property type="match status" value="1"/>
</dbReference>
<dbReference type="InterPro" id="IPR037050">
    <property type="entry name" value="DUF1254_sf"/>
</dbReference>
<evidence type="ECO:0000313" key="3">
    <source>
        <dbReference type="EMBL" id="GAA1988383.1"/>
    </source>
</evidence>
<sequence length="478" mass="52912">MTAHTTPPPAPSGIGIPDEVHTRLGTLRFVDGFPDDATTWTLFDNLDFQRAVQAYLLGLPPVDMAAMRAALLHWGPANTTMAIWEDLVHPWFIGLAYNTSTSYCYSWLDLHDGPLVLEVPPGVYGGIGDHWCRYVIDLGQTGPDQGRGGKYLLVPSGYDGEVPADHIVVRTPTYGNWLVYRGFLDEDGDPHPEVEKIKARARCHPLSQAADPPPMRFVNASPETAVAVPPADYRFWELLNEVVQSEPPESADPLTLGMFASIGIQHGKPFTPDARMQAILTEAATVGDGTARALTYRFRQREAYYYPGSAWRYGFLGGYRFQADGTGLLDSAVQLYFWGGATNPGMAAKMIGRGSQYALAFVDAGGEPFDGGVDYRLHVPPNVPVNNFWSVLVYDTQTRSMLQTGQEWPSVTSQDRELVVNDDGSVDVDFGPEAPAGQRNWIQTVPGKRWFTIFRLYGPLEPWFDKTWRLPDIEPARG</sequence>